<dbReference type="InterPro" id="IPR039323">
    <property type="entry name" value="ANKRD_45/46/60"/>
</dbReference>
<protein>
    <submittedName>
        <fullName evidence="2">Uncharacterized protein</fullName>
    </submittedName>
</protein>
<evidence type="ECO:0000313" key="2">
    <source>
        <dbReference type="EMBL" id="TEB19374.1"/>
    </source>
</evidence>
<dbReference type="AlphaFoldDB" id="A0A4Y7SCP3"/>
<evidence type="ECO:0000313" key="3">
    <source>
        <dbReference type="Proteomes" id="UP000298030"/>
    </source>
</evidence>
<dbReference type="PROSITE" id="PS50088">
    <property type="entry name" value="ANK_REPEAT"/>
    <property type="match status" value="1"/>
</dbReference>
<dbReference type="OrthoDB" id="194358at2759"/>
<dbReference type="PROSITE" id="PS50297">
    <property type="entry name" value="ANK_REP_REGION"/>
    <property type="match status" value="1"/>
</dbReference>
<dbReference type="PANTHER" id="PTHR22677">
    <property type="entry name" value="ANKYRIN REPEAT DOMAIN-CONTAINING PROTEIN 60"/>
    <property type="match status" value="1"/>
</dbReference>
<dbReference type="Pfam" id="PF12796">
    <property type="entry name" value="Ank_2"/>
    <property type="match status" value="1"/>
</dbReference>
<accession>A0A4Y7SCP3</accession>
<dbReference type="PANTHER" id="PTHR22677:SF4">
    <property type="entry name" value="USHER SYNDROME TYPE-1G PROTEIN-LIKE PROTEIN"/>
    <property type="match status" value="1"/>
</dbReference>
<dbReference type="InterPro" id="IPR002110">
    <property type="entry name" value="Ankyrin_rpt"/>
</dbReference>
<organism evidence="2 3">
    <name type="scientific">Coprinellus micaceus</name>
    <name type="common">Glistening ink-cap mushroom</name>
    <name type="synonym">Coprinus micaceus</name>
    <dbReference type="NCBI Taxonomy" id="71717"/>
    <lineage>
        <taxon>Eukaryota</taxon>
        <taxon>Fungi</taxon>
        <taxon>Dikarya</taxon>
        <taxon>Basidiomycota</taxon>
        <taxon>Agaricomycotina</taxon>
        <taxon>Agaricomycetes</taxon>
        <taxon>Agaricomycetidae</taxon>
        <taxon>Agaricales</taxon>
        <taxon>Agaricineae</taxon>
        <taxon>Psathyrellaceae</taxon>
        <taxon>Coprinellus</taxon>
    </lineage>
</organism>
<comment type="caution">
    <text evidence="2">The sequence shown here is derived from an EMBL/GenBank/DDBJ whole genome shotgun (WGS) entry which is preliminary data.</text>
</comment>
<keyword evidence="3" id="KW-1185">Reference proteome</keyword>
<gene>
    <name evidence="2" type="ORF">FA13DRAFT_377595</name>
</gene>
<dbReference type="EMBL" id="QPFP01000195">
    <property type="protein sequence ID" value="TEB19374.1"/>
    <property type="molecule type" value="Genomic_DNA"/>
</dbReference>
<sequence>MEIVRCLLSFRANPNIQTNDGRSPLHVACCFGFPEVVQYLLDHNADPGIRGVPSCLSSLRSLMWMLQIMGVKLPVKSQKNQSGQVHWRLRKCCFARVS</sequence>
<dbReference type="SMART" id="SM00248">
    <property type="entry name" value="ANK"/>
    <property type="match status" value="1"/>
</dbReference>
<dbReference type="SUPFAM" id="SSF48403">
    <property type="entry name" value="Ankyrin repeat"/>
    <property type="match status" value="1"/>
</dbReference>
<keyword evidence="1" id="KW-0040">ANK repeat</keyword>
<dbReference type="Proteomes" id="UP000298030">
    <property type="component" value="Unassembled WGS sequence"/>
</dbReference>
<name>A0A4Y7SCP3_COPMI</name>
<evidence type="ECO:0000256" key="1">
    <source>
        <dbReference type="PROSITE-ProRule" id="PRU00023"/>
    </source>
</evidence>
<feature type="repeat" description="ANK" evidence="1">
    <location>
        <begin position="20"/>
        <end position="52"/>
    </location>
</feature>
<reference evidence="2 3" key="1">
    <citation type="journal article" date="2019" name="Nat. Ecol. Evol.">
        <title>Megaphylogeny resolves global patterns of mushroom evolution.</title>
        <authorList>
            <person name="Varga T."/>
            <person name="Krizsan K."/>
            <person name="Foldi C."/>
            <person name="Dima B."/>
            <person name="Sanchez-Garcia M."/>
            <person name="Sanchez-Ramirez S."/>
            <person name="Szollosi G.J."/>
            <person name="Szarkandi J.G."/>
            <person name="Papp V."/>
            <person name="Albert L."/>
            <person name="Andreopoulos W."/>
            <person name="Angelini C."/>
            <person name="Antonin V."/>
            <person name="Barry K.W."/>
            <person name="Bougher N.L."/>
            <person name="Buchanan P."/>
            <person name="Buyck B."/>
            <person name="Bense V."/>
            <person name="Catcheside P."/>
            <person name="Chovatia M."/>
            <person name="Cooper J."/>
            <person name="Damon W."/>
            <person name="Desjardin D."/>
            <person name="Finy P."/>
            <person name="Geml J."/>
            <person name="Haridas S."/>
            <person name="Hughes K."/>
            <person name="Justo A."/>
            <person name="Karasinski D."/>
            <person name="Kautmanova I."/>
            <person name="Kiss B."/>
            <person name="Kocsube S."/>
            <person name="Kotiranta H."/>
            <person name="LaButti K.M."/>
            <person name="Lechner B.E."/>
            <person name="Liimatainen K."/>
            <person name="Lipzen A."/>
            <person name="Lukacs Z."/>
            <person name="Mihaltcheva S."/>
            <person name="Morgado L.N."/>
            <person name="Niskanen T."/>
            <person name="Noordeloos M.E."/>
            <person name="Ohm R.A."/>
            <person name="Ortiz-Santana B."/>
            <person name="Ovrebo C."/>
            <person name="Racz N."/>
            <person name="Riley R."/>
            <person name="Savchenko A."/>
            <person name="Shiryaev A."/>
            <person name="Soop K."/>
            <person name="Spirin V."/>
            <person name="Szebenyi C."/>
            <person name="Tomsovsky M."/>
            <person name="Tulloss R.E."/>
            <person name="Uehling J."/>
            <person name="Grigoriev I.V."/>
            <person name="Vagvolgyi C."/>
            <person name="Papp T."/>
            <person name="Martin F.M."/>
            <person name="Miettinen O."/>
            <person name="Hibbett D.S."/>
            <person name="Nagy L.G."/>
        </authorList>
    </citation>
    <scope>NUCLEOTIDE SEQUENCE [LARGE SCALE GENOMIC DNA]</scope>
    <source>
        <strain evidence="2 3">FP101781</strain>
    </source>
</reference>
<dbReference type="Gene3D" id="1.25.40.20">
    <property type="entry name" value="Ankyrin repeat-containing domain"/>
    <property type="match status" value="1"/>
</dbReference>
<proteinExistence type="predicted"/>
<dbReference type="InterPro" id="IPR036770">
    <property type="entry name" value="Ankyrin_rpt-contain_sf"/>
</dbReference>